<name>A0A151AFU8_9EURY</name>
<comment type="caution">
    <text evidence="1">The sequence shown here is derived from an EMBL/GenBank/DDBJ whole genome shotgun (WGS) entry which is preliminary data.</text>
</comment>
<dbReference type="InterPro" id="IPR043825">
    <property type="entry name" value="DUF5802"/>
</dbReference>
<dbReference type="EMBL" id="LTAZ01000004">
    <property type="protein sequence ID" value="KYH26475.1"/>
    <property type="molecule type" value="Genomic_DNA"/>
</dbReference>
<dbReference type="RefSeq" id="WP_066381213.1">
    <property type="nucleotide sequence ID" value="NZ_LTAZ01000004.1"/>
</dbReference>
<reference evidence="1 2" key="1">
    <citation type="submission" date="2016-02" db="EMBL/GenBank/DDBJ databases">
        <title>Genome sequence of Halalkalicoccus paucihalophilus DSM 24557.</title>
        <authorList>
            <person name="Poehlein A."/>
            <person name="Daniel R."/>
        </authorList>
    </citation>
    <scope>NUCLEOTIDE SEQUENCE [LARGE SCALE GENOMIC DNA]</scope>
    <source>
        <strain evidence="1 2">DSM 24557</strain>
    </source>
</reference>
<gene>
    <name evidence="1" type="ORF">HAPAU_15730</name>
</gene>
<keyword evidence="2" id="KW-1185">Reference proteome</keyword>
<evidence type="ECO:0000313" key="1">
    <source>
        <dbReference type="EMBL" id="KYH26475.1"/>
    </source>
</evidence>
<organism evidence="1 2">
    <name type="scientific">Halalkalicoccus paucihalophilus</name>
    <dbReference type="NCBI Taxonomy" id="1008153"/>
    <lineage>
        <taxon>Archaea</taxon>
        <taxon>Methanobacteriati</taxon>
        <taxon>Methanobacteriota</taxon>
        <taxon>Stenosarchaea group</taxon>
        <taxon>Halobacteria</taxon>
        <taxon>Halobacteriales</taxon>
        <taxon>Halococcaceae</taxon>
        <taxon>Halalkalicoccus</taxon>
    </lineage>
</organism>
<dbReference type="Proteomes" id="UP000075321">
    <property type="component" value="Unassembled WGS sequence"/>
</dbReference>
<dbReference type="AlphaFoldDB" id="A0A151AFU8"/>
<protein>
    <submittedName>
        <fullName evidence="1">Uncharacterized protein</fullName>
    </submittedName>
</protein>
<proteinExistence type="predicted"/>
<sequence>MFETFSRSYYVGRLFVEPYSGAHAVLRRDHHERVNEQLYATGDGVERLDLPLVMKLSQQHFAVHGDDGVPEHTLLVPEERLDPGYIDTLPAPREVLLAKADRASQLLEIVSPDRAGR</sequence>
<dbReference type="PATRIC" id="fig|1008153.3.peg.1594"/>
<accession>A0A151AFU8</accession>
<dbReference type="OrthoDB" id="179978at2157"/>
<dbReference type="Pfam" id="PF19118">
    <property type="entry name" value="DUF5802"/>
    <property type="match status" value="1"/>
</dbReference>
<evidence type="ECO:0000313" key="2">
    <source>
        <dbReference type="Proteomes" id="UP000075321"/>
    </source>
</evidence>